<keyword evidence="1" id="KW-0489">Methyltransferase</keyword>
<keyword evidence="3" id="KW-0949">S-adenosyl-L-methionine</keyword>
<dbReference type="Gene3D" id="3.40.50.150">
    <property type="entry name" value="Vaccinia Virus protein VP39"/>
    <property type="match status" value="1"/>
</dbReference>
<dbReference type="InterPro" id="IPR002935">
    <property type="entry name" value="SAM_O-MeTrfase"/>
</dbReference>
<keyword evidence="5" id="KW-1185">Reference proteome</keyword>
<dbReference type="Proteomes" id="UP000515490">
    <property type="component" value="Chromosome"/>
</dbReference>
<dbReference type="InterPro" id="IPR029063">
    <property type="entry name" value="SAM-dependent_MTases_sf"/>
</dbReference>
<sequence length="94" mass="10522">MLVIIGFEAFFYNHSTHDKENYSNYHDISLRLANLGALIIGIMFYSVDKVYDSSKVDVRSENMCAFNQSMADDLNLESIILPVGQGLSIGRVKG</sequence>
<evidence type="ECO:0000313" key="4">
    <source>
        <dbReference type="EMBL" id="QNF30973.1"/>
    </source>
</evidence>
<dbReference type="Pfam" id="PF01596">
    <property type="entry name" value="Methyltransf_3"/>
    <property type="match status" value="1"/>
</dbReference>
<organism evidence="4 5">
    <name type="scientific">Metabacillus elymi</name>
    <dbReference type="NCBI Taxonomy" id="2745198"/>
    <lineage>
        <taxon>Bacteria</taxon>
        <taxon>Bacillati</taxon>
        <taxon>Bacillota</taxon>
        <taxon>Bacilli</taxon>
        <taxon>Bacillales</taxon>
        <taxon>Bacillaceae</taxon>
        <taxon>Metabacillus</taxon>
    </lineage>
</organism>
<gene>
    <name evidence="4" type="ORF">HUW50_15135</name>
</gene>
<evidence type="ECO:0000256" key="1">
    <source>
        <dbReference type="ARBA" id="ARBA00022603"/>
    </source>
</evidence>
<reference evidence="4 5" key="1">
    <citation type="submission" date="2020-06" db="EMBL/GenBank/DDBJ databases">
        <title>Metabacillus dokdonensis sp. nov., isolated from the rhizosphere of Elymus tsukushiensis, a plant native to the Dokdo Islands, Republic of Korea.</title>
        <authorList>
            <person name="Lee S.Y."/>
            <person name="Hwang Y.J."/>
            <person name="Son J.S."/>
            <person name="Ghim S.Y."/>
        </authorList>
    </citation>
    <scope>NUCLEOTIDE SEQUENCE [LARGE SCALE GENOMIC DNA]</scope>
    <source>
        <strain evidence="4 5">KUDC1714</strain>
    </source>
</reference>
<dbReference type="EMBL" id="CP055263">
    <property type="protein sequence ID" value="QNF30973.1"/>
    <property type="molecule type" value="Genomic_DNA"/>
</dbReference>
<evidence type="ECO:0000256" key="3">
    <source>
        <dbReference type="ARBA" id="ARBA00022691"/>
    </source>
</evidence>
<evidence type="ECO:0000256" key="2">
    <source>
        <dbReference type="ARBA" id="ARBA00022679"/>
    </source>
</evidence>
<accession>A0ABX6SBJ7</accession>
<evidence type="ECO:0000313" key="5">
    <source>
        <dbReference type="Proteomes" id="UP000515490"/>
    </source>
</evidence>
<protein>
    <submittedName>
        <fullName evidence="4">Uncharacterized protein</fullName>
    </submittedName>
</protein>
<proteinExistence type="predicted"/>
<name>A0ABX6SBJ7_9BACI</name>
<keyword evidence="2" id="KW-0808">Transferase</keyword>